<feature type="domain" description="Plastocyanin-like" evidence="4">
    <location>
        <begin position="141"/>
        <end position="213"/>
    </location>
</feature>
<dbReference type="PROSITE" id="PS00079">
    <property type="entry name" value="MULTICOPPER_OXIDASE1"/>
    <property type="match status" value="1"/>
</dbReference>
<dbReference type="SUPFAM" id="SSF49503">
    <property type="entry name" value="Cupredoxins"/>
    <property type="match status" value="3"/>
</dbReference>
<dbReference type="RefSeq" id="WP_407339864.1">
    <property type="nucleotide sequence ID" value="NZ_CP136862.1"/>
</dbReference>
<dbReference type="Proteomes" id="UP001626536">
    <property type="component" value="Chromosome"/>
</dbReference>
<dbReference type="PROSITE" id="PS00080">
    <property type="entry name" value="MULTICOPPER_OXIDASE2"/>
    <property type="match status" value="1"/>
</dbReference>
<name>A0ABZ0HU24_9HYPH</name>
<dbReference type="Gene3D" id="2.60.40.420">
    <property type="entry name" value="Cupredoxins - blue copper proteins"/>
    <property type="match status" value="3"/>
</dbReference>
<dbReference type="Pfam" id="PF07732">
    <property type="entry name" value="Cu-oxidase_3"/>
    <property type="match status" value="1"/>
</dbReference>
<dbReference type="Pfam" id="PF07731">
    <property type="entry name" value="Cu-oxidase_2"/>
    <property type="match status" value="1"/>
</dbReference>
<dbReference type="InterPro" id="IPR033138">
    <property type="entry name" value="Cu_oxidase_CS"/>
</dbReference>
<dbReference type="CDD" id="cd13853">
    <property type="entry name" value="CuRO_1_Tth-MCO_like"/>
    <property type="match status" value="1"/>
</dbReference>
<proteinExistence type="predicted"/>
<dbReference type="InterPro" id="IPR011706">
    <property type="entry name" value="Cu-oxidase_C"/>
</dbReference>
<keyword evidence="2" id="KW-0560">Oxidoreductase</keyword>
<reference evidence="5 6" key="1">
    <citation type="submission" date="2023-10" db="EMBL/GenBank/DDBJ databases">
        <title>Novel methanotroph of the genus Methylocapsa from a subarctic wetland.</title>
        <authorList>
            <person name="Belova S.E."/>
            <person name="Oshkin I.Y."/>
            <person name="Miroshnikov K."/>
            <person name="Dedysh S.N."/>
        </authorList>
    </citation>
    <scope>NUCLEOTIDE SEQUENCE [LARGE SCALE GENOMIC DNA]</scope>
    <source>
        <strain evidence="5 6">RX1</strain>
    </source>
</reference>
<keyword evidence="1" id="KW-0479">Metal-binding</keyword>
<dbReference type="PANTHER" id="PTHR11709">
    <property type="entry name" value="MULTI-COPPER OXIDASE"/>
    <property type="match status" value="1"/>
</dbReference>
<keyword evidence="6" id="KW-1185">Reference proteome</keyword>
<accession>A0ABZ0HU24</accession>
<evidence type="ECO:0000259" key="4">
    <source>
        <dbReference type="Pfam" id="PF07732"/>
    </source>
</evidence>
<dbReference type="InterPro" id="IPR008972">
    <property type="entry name" value="Cupredoxin"/>
</dbReference>
<gene>
    <name evidence="5" type="ORF">RZS28_03730</name>
</gene>
<dbReference type="EMBL" id="CP136862">
    <property type="protein sequence ID" value="WOJ90416.1"/>
    <property type="molecule type" value="Genomic_DNA"/>
</dbReference>
<evidence type="ECO:0000259" key="3">
    <source>
        <dbReference type="Pfam" id="PF07731"/>
    </source>
</evidence>
<organism evidence="5 6">
    <name type="scientific">Methylocapsa polymorpha</name>
    <dbReference type="NCBI Taxonomy" id="3080828"/>
    <lineage>
        <taxon>Bacteria</taxon>
        <taxon>Pseudomonadati</taxon>
        <taxon>Pseudomonadota</taxon>
        <taxon>Alphaproteobacteria</taxon>
        <taxon>Hyphomicrobiales</taxon>
        <taxon>Beijerinckiaceae</taxon>
        <taxon>Methylocapsa</taxon>
    </lineage>
</organism>
<dbReference type="PANTHER" id="PTHR11709:SF2">
    <property type="entry name" value="MULTICOPPER OXIDASE LPR1"/>
    <property type="match status" value="1"/>
</dbReference>
<evidence type="ECO:0000313" key="5">
    <source>
        <dbReference type="EMBL" id="WOJ90416.1"/>
    </source>
</evidence>
<dbReference type="InterPro" id="IPR045087">
    <property type="entry name" value="Cu-oxidase_fam"/>
</dbReference>
<evidence type="ECO:0000256" key="1">
    <source>
        <dbReference type="ARBA" id="ARBA00022723"/>
    </source>
</evidence>
<feature type="domain" description="Plastocyanin-like" evidence="3">
    <location>
        <begin position="511"/>
        <end position="668"/>
    </location>
</feature>
<dbReference type="CDD" id="cd13900">
    <property type="entry name" value="CuRO_3_Tth-MCO_like"/>
    <property type="match status" value="1"/>
</dbReference>
<evidence type="ECO:0000256" key="2">
    <source>
        <dbReference type="ARBA" id="ARBA00023002"/>
    </source>
</evidence>
<dbReference type="InterPro" id="IPR011707">
    <property type="entry name" value="Cu-oxidase-like_N"/>
</dbReference>
<evidence type="ECO:0000313" key="6">
    <source>
        <dbReference type="Proteomes" id="UP001626536"/>
    </source>
</evidence>
<dbReference type="InterPro" id="IPR002355">
    <property type="entry name" value="Cu_oxidase_Cu_BS"/>
</dbReference>
<sequence>MFWRGVETLLVFIGSSAHCSAQTANLIFANPPRLEESTSAPPRETELIAPQAALGLTGKRQLDLNIVYTDNKIWNPASNRFDKVRLRSYAGADANPEAPYVAPLIEVKPGERVGITLHNKLPADPSCLGHDANPDAPHCFNGTNLHAHGLWVSPTGNSDNVLLSINPGVDFEYEYNIPADHPSGTFWYHSHRHGSTALQVSSGMAGALIVRGERPPTPKTNGDIDVILKNQDLSALEERILVLQQIQYACLDAKGDIKVQKDSSGNVVAWVCNPGDVGGIEFYSDPSGQGQFGPGTWNQSGRYTTINGLVRPVFQARAGRVERWRLIHAGVRDTITLAFRRKKPGAPSAAALRPAELESYISEYCTGDPLAYHQIAADGLTMAKAHPGTLTTLQPGYRYDALVVFPESGDYCVTNESAPAAGSVSRQAVSRQLLGTVEVAPGATVSNIGSYLTEALISVAERTLAQPVRGKVVADLKDGLKLTSFVPHPDIEDGELTGKQELVFFIDVPQNGNVKFEVGNKSIDPKNFDSNAFKPLPYDPNRVDRTLRLGGVDEWTLQSGFVSHPFHIHVNPFQIVEIIDPNGHDVSAPGAVDNGGGQIDPQYPGLKGVWKDTLWVKNLISNPADFPAKLPSSVYTIKVRTRYQRYIGEYVLHCHILDHEDQGMMQNVEIVLPDGIGGLVSSLH</sequence>
<protein>
    <submittedName>
        <fullName evidence="5">Multicopper oxidase family protein</fullName>
    </submittedName>
</protein>